<dbReference type="PRINTS" id="PR00096">
    <property type="entry name" value="GATASE"/>
</dbReference>
<dbReference type="SUPFAM" id="SSF52317">
    <property type="entry name" value="Class I glutamine amidotransferase-like"/>
    <property type="match status" value="1"/>
</dbReference>
<dbReference type="Pfam" id="PF00117">
    <property type="entry name" value="GATase"/>
    <property type="match status" value="1"/>
</dbReference>
<dbReference type="GO" id="GO:0004088">
    <property type="term" value="F:carbamoyl-phosphate synthase (glutamine-hydrolyzing) activity"/>
    <property type="evidence" value="ECO:0007669"/>
    <property type="project" value="UniProtKB-UniRule"/>
</dbReference>
<name>A0A075MU32_9ARCH</name>
<feature type="binding site" evidence="8">
    <location>
        <position position="229"/>
    </location>
    <ligand>
        <name>L-glutamine</name>
        <dbReference type="ChEBI" id="CHEBI:58359"/>
    </ligand>
</feature>
<comment type="catalytic activity">
    <reaction evidence="8">
        <text>L-glutamine + H2O = L-glutamate + NH4(+)</text>
        <dbReference type="Rhea" id="RHEA:15889"/>
        <dbReference type="ChEBI" id="CHEBI:15377"/>
        <dbReference type="ChEBI" id="CHEBI:28938"/>
        <dbReference type="ChEBI" id="CHEBI:29985"/>
        <dbReference type="ChEBI" id="CHEBI:58359"/>
    </reaction>
</comment>
<comment type="catalytic activity">
    <reaction evidence="7 8">
        <text>hydrogencarbonate + L-glutamine + 2 ATP + H2O = carbamoyl phosphate + L-glutamate + 2 ADP + phosphate + 2 H(+)</text>
        <dbReference type="Rhea" id="RHEA:18633"/>
        <dbReference type="ChEBI" id="CHEBI:15377"/>
        <dbReference type="ChEBI" id="CHEBI:15378"/>
        <dbReference type="ChEBI" id="CHEBI:17544"/>
        <dbReference type="ChEBI" id="CHEBI:29985"/>
        <dbReference type="ChEBI" id="CHEBI:30616"/>
        <dbReference type="ChEBI" id="CHEBI:43474"/>
        <dbReference type="ChEBI" id="CHEBI:58228"/>
        <dbReference type="ChEBI" id="CHEBI:58359"/>
        <dbReference type="ChEBI" id="CHEBI:456216"/>
        <dbReference type="EC" id="6.3.5.5"/>
    </reaction>
</comment>
<evidence type="ECO:0000256" key="3">
    <source>
        <dbReference type="ARBA" id="ARBA00022598"/>
    </source>
</evidence>
<feature type="binding site" evidence="8">
    <location>
        <position position="40"/>
    </location>
    <ligand>
        <name>L-glutamine</name>
        <dbReference type="ChEBI" id="CHEBI:58359"/>
    </ligand>
</feature>
<dbReference type="FunFam" id="3.50.30.20:FF:000002">
    <property type="entry name" value="Carbamoyl-phosphate synthase 1, mitochondrial"/>
    <property type="match status" value="1"/>
</dbReference>
<feature type="active site" description="Nucleophile" evidence="8">
    <location>
        <position position="257"/>
    </location>
</feature>
<dbReference type="PROSITE" id="PS51273">
    <property type="entry name" value="GATASE_TYPE_1"/>
    <property type="match status" value="1"/>
</dbReference>
<comment type="similarity">
    <text evidence="2 8">Belongs to the CarA family.</text>
</comment>
<feature type="binding site" evidence="8">
    <location>
        <position position="299"/>
    </location>
    <ligand>
        <name>L-glutamine</name>
        <dbReference type="ChEBI" id="CHEBI:58359"/>
    </ligand>
</feature>
<evidence type="ECO:0000256" key="5">
    <source>
        <dbReference type="ARBA" id="ARBA00022840"/>
    </source>
</evidence>
<keyword evidence="8" id="KW-0665">Pyrimidine biosynthesis</keyword>
<reference evidence="11 12" key="1">
    <citation type="journal article" date="2014" name="PLoS ONE">
        <title>Genome Sequence of Candidatus Nitrososphaera evergladensis from Group I.1b Enriched from Everglades Soil Reveals Novel Genomic Features of the Ammonia-Oxidizing Archaea.</title>
        <authorList>
            <person name="Zhalnina K.V."/>
            <person name="Dias R."/>
            <person name="Leonard M.T."/>
            <person name="Dorr de Quadros P."/>
            <person name="Camargo F.A."/>
            <person name="Drew J.C."/>
            <person name="Farmerie W.G."/>
            <person name="Daroub S.H."/>
            <person name="Triplett E.W."/>
        </authorList>
    </citation>
    <scope>NUCLEOTIDE SEQUENCE [LARGE SCALE GENOMIC DNA]</scope>
    <source>
        <strain evidence="11 12">SR1</strain>
    </source>
</reference>
<dbReference type="InterPro" id="IPR006274">
    <property type="entry name" value="CarbamoylP_synth_ssu"/>
</dbReference>
<feature type="binding site" evidence="8">
    <location>
        <position position="231"/>
    </location>
    <ligand>
        <name>L-glutamine</name>
        <dbReference type="ChEBI" id="CHEBI:58359"/>
    </ligand>
</feature>
<dbReference type="CDD" id="cd01744">
    <property type="entry name" value="GATase1_CPSase"/>
    <property type="match status" value="1"/>
</dbReference>
<dbReference type="GO" id="GO:0044205">
    <property type="term" value="P:'de novo' UMP biosynthetic process"/>
    <property type="evidence" value="ECO:0007669"/>
    <property type="project" value="UniProtKB-UniRule"/>
</dbReference>
<dbReference type="GO" id="GO:0006207">
    <property type="term" value="P:'de novo' pyrimidine nucleobase biosynthetic process"/>
    <property type="evidence" value="ECO:0007669"/>
    <property type="project" value="InterPro"/>
</dbReference>
<dbReference type="UniPathway" id="UPA00068">
    <property type="reaction ID" value="UER00171"/>
</dbReference>
<dbReference type="InterPro" id="IPR036480">
    <property type="entry name" value="CarbP_synth_ssu_N_sf"/>
</dbReference>
<dbReference type="UniPathway" id="UPA00070">
    <property type="reaction ID" value="UER00115"/>
</dbReference>
<keyword evidence="6 8" id="KW-0315">Glutamine amidotransferase</keyword>
<comment type="pathway">
    <text evidence="8">Pyrimidine metabolism; UMP biosynthesis via de novo pathway; (S)-dihydroorotate from bicarbonate: step 1/3.</text>
</comment>
<dbReference type="Proteomes" id="UP000028194">
    <property type="component" value="Chromosome"/>
</dbReference>
<dbReference type="PRINTS" id="PR00097">
    <property type="entry name" value="ANTSNTHASEII"/>
</dbReference>
<keyword evidence="8" id="KW-0028">Amino-acid biosynthesis</keyword>
<dbReference type="HAMAP" id="MF_01209">
    <property type="entry name" value="CPSase_S_chain"/>
    <property type="match status" value="1"/>
</dbReference>
<feature type="binding site" evidence="8">
    <location>
        <position position="301"/>
    </location>
    <ligand>
        <name>L-glutamine</name>
        <dbReference type="ChEBI" id="CHEBI:58359"/>
    </ligand>
</feature>
<keyword evidence="5 8" id="KW-0067">ATP-binding</keyword>
<dbReference type="eggNOG" id="arCOG00064">
    <property type="taxonomic scope" value="Archaea"/>
</dbReference>
<dbReference type="OrthoDB" id="7675at2157"/>
<dbReference type="PRINTS" id="PR00099">
    <property type="entry name" value="CPSGATASE"/>
</dbReference>
<evidence type="ECO:0000256" key="9">
    <source>
        <dbReference type="SAM" id="MobiDB-lite"/>
    </source>
</evidence>
<evidence type="ECO:0000256" key="8">
    <source>
        <dbReference type="HAMAP-Rule" id="MF_01209"/>
    </source>
</evidence>
<dbReference type="InterPro" id="IPR002474">
    <property type="entry name" value="CarbamoylP_synth_ssu_N"/>
</dbReference>
<dbReference type="RefSeq" id="WP_148700840.1">
    <property type="nucleotide sequence ID" value="NZ_CP007174.1"/>
</dbReference>
<gene>
    <name evidence="8" type="primary">carA</name>
    <name evidence="11" type="ORF">NTE_02173</name>
</gene>
<keyword evidence="8" id="KW-0055">Arginine biosynthesis</keyword>
<keyword evidence="4 8" id="KW-0547">Nucleotide-binding</keyword>
<feature type="binding site" evidence="8">
    <location>
        <position position="258"/>
    </location>
    <ligand>
        <name>L-glutamine</name>
        <dbReference type="ChEBI" id="CHEBI:58359"/>
    </ligand>
</feature>
<feature type="compositionally biased region" description="Basic residues" evidence="9">
    <location>
        <begin position="377"/>
        <end position="403"/>
    </location>
</feature>
<dbReference type="NCBIfam" id="TIGR01368">
    <property type="entry name" value="CPSaseIIsmall"/>
    <property type="match status" value="1"/>
</dbReference>
<keyword evidence="3 8" id="KW-0436">Ligase</keyword>
<evidence type="ECO:0000256" key="1">
    <source>
        <dbReference type="ARBA" id="ARBA00005077"/>
    </source>
</evidence>
<dbReference type="STRING" id="1459636.NTE_02173"/>
<dbReference type="GeneID" id="41597897"/>
<keyword evidence="12" id="KW-1185">Reference proteome</keyword>
<dbReference type="NCBIfam" id="NF009475">
    <property type="entry name" value="PRK12838.1"/>
    <property type="match status" value="1"/>
</dbReference>
<feature type="active site" evidence="8">
    <location>
        <position position="344"/>
    </location>
</feature>
<dbReference type="PANTHER" id="PTHR43418">
    <property type="entry name" value="MULTIFUNCTIONAL TRYPTOPHAN BIOSYNTHESIS PROTEIN-RELATED"/>
    <property type="match status" value="1"/>
</dbReference>
<comment type="pathway">
    <text evidence="1 8">Amino-acid biosynthesis; L-arginine biosynthesis; carbamoyl phosphate from bicarbonate: step 1/1.</text>
</comment>
<organism evidence="11 12">
    <name type="scientific">Candidatus Nitrososphaera evergladensis SR1</name>
    <dbReference type="NCBI Taxonomy" id="1459636"/>
    <lineage>
        <taxon>Archaea</taxon>
        <taxon>Nitrososphaerota</taxon>
        <taxon>Nitrososphaeria</taxon>
        <taxon>Nitrososphaerales</taxon>
        <taxon>Nitrososphaeraceae</taxon>
        <taxon>Nitrososphaera</taxon>
    </lineage>
</organism>
<protein>
    <recommendedName>
        <fullName evidence="8">Carbamoyl phosphate synthase small chain</fullName>
        <ecNumber evidence="8">6.3.5.5</ecNumber>
    </recommendedName>
    <alternativeName>
        <fullName evidence="8">Carbamoyl phosphate synthetase glutamine chain</fullName>
    </alternativeName>
</protein>
<feature type="domain" description="Carbamoyl-phosphate synthase small subunit N-terminal" evidence="10">
    <location>
        <begin position="1"/>
        <end position="136"/>
    </location>
</feature>
<dbReference type="SUPFAM" id="SSF52021">
    <property type="entry name" value="Carbamoyl phosphate synthetase, small subunit N-terminal domain"/>
    <property type="match status" value="1"/>
</dbReference>
<dbReference type="Pfam" id="PF00988">
    <property type="entry name" value="CPSase_sm_chain"/>
    <property type="match status" value="1"/>
</dbReference>
<evidence type="ECO:0000256" key="2">
    <source>
        <dbReference type="ARBA" id="ARBA00007800"/>
    </source>
</evidence>
<evidence type="ECO:0000256" key="6">
    <source>
        <dbReference type="ARBA" id="ARBA00022962"/>
    </source>
</evidence>
<dbReference type="InterPro" id="IPR017926">
    <property type="entry name" value="GATASE"/>
</dbReference>
<evidence type="ECO:0000313" key="11">
    <source>
        <dbReference type="EMBL" id="AIF84227.1"/>
    </source>
</evidence>
<dbReference type="Gene3D" id="3.40.50.880">
    <property type="match status" value="1"/>
</dbReference>
<dbReference type="GO" id="GO:0004359">
    <property type="term" value="F:glutaminase activity"/>
    <property type="evidence" value="ECO:0007669"/>
    <property type="project" value="RHEA"/>
</dbReference>
<dbReference type="Gene3D" id="3.50.30.20">
    <property type="entry name" value="Carbamoyl-phosphate synthase small subunit, N-terminal domain"/>
    <property type="match status" value="1"/>
</dbReference>
<dbReference type="KEGG" id="nev:NTE_02173"/>
<dbReference type="SMART" id="SM01097">
    <property type="entry name" value="CPSase_sm_chain"/>
    <property type="match status" value="1"/>
</dbReference>
<comment type="function">
    <text evidence="8">Small subunit of the glutamine-dependent carbamoyl phosphate synthetase (CPSase). CPSase catalyzes the formation of carbamoyl phosphate from the ammonia moiety of glutamine, carbonate, and phosphate donated by ATP, constituting the first step of 2 biosynthetic pathways, one leading to arginine and/or urea and the other to pyrimidine nucleotides. The small subunit (glutamine amidotransferase) binds and cleaves glutamine to supply the large subunit with the substrate ammonia.</text>
</comment>
<dbReference type="HOGENOM" id="CLU_035901_1_1_2"/>
<feature type="binding site" evidence="8">
    <location>
        <position position="302"/>
    </location>
    <ligand>
        <name>L-glutamine</name>
        <dbReference type="ChEBI" id="CHEBI:58359"/>
    </ligand>
</feature>
<dbReference type="GO" id="GO:0006526">
    <property type="term" value="P:L-arginine biosynthetic process"/>
    <property type="evidence" value="ECO:0007669"/>
    <property type="project" value="UniProtKB-UniRule"/>
</dbReference>
<evidence type="ECO:0000256" key="7">
    <source>
        <dbReference type="ARBA" id="ARBA00048816"/>
    </source>
</evidence>
<comment type="subunit">
    <text evidence="8">Composed of two chains; the small (or glutamine) chain promotes the hydrolysis of glutamine to ammonia, which is used by the large (or ammonia) chain to synthesize carbamoyl phosphate. Tetramer of heterodimers (alpha,beta)4.</text>
</comment>
<dbReference type="InterPro" id="IPR050472">
    <property type="entry name" value="Anth_synth/Amidotransfase"/>
</dbReference>
<proteinExistence type="inferred from homology"/>
<dbReference type="GO" id="GO:0006541">
    <property type="term" value="P:glutamine metabolic process"/>
    <property type="evidence" value="ECO:0007669"/>
    <property type="project" value="InterPro"/>
</dbReference>
<accession>A0A075MU32</accession>
<sequence>MLEDGIVFSGIGFGYPSEIAGEVVFNTGMVGYTETLTDPSYRGQILCMTYPLVGNYGVPSFDVKDEYGLPKFFESDRIQVKALLIHDLSDVASHWSCVKTLDQWLYEQKIPGIYGIDTRELTKKLRVHGVMMGAIAVSDKGPVDDARMRKLVSGAKYEGLNFMPEVSTSKPQEYGDKDRPCVVLLDTGTKYSIIRNIIRTGFRVVRMPWDAPYEQIMSYDPKGVVISNGPGDPKVCTSTIKTATKLIKTSTPTLGICLGNQILALAGGADTYKLKFGHRGQNKPCVDLRNMQSYVTSQNHGYGIDPESLDGTGFKVWFANADDDTVEGIEHSSKPVIAVQFHPEASPGPYDCMFVFDRFKQIIDAGGRITDGVKAREKPKKKVTAEKKKKTTRKKEGRKVAKR</sequence>
<feature type="region of interest" description="Disordered" evidence="9">
    <location>
        <begin position="373"/>
        <end position="403"/>
    </location>
</feature>
<evidence type="ECO:0000256" key="4">
    <source>
        <dbReference type="ARBA" id="ARBA00022741"/>
    </source>
</evidence>
<feature type="binding site" evidence="8">
    <location>
        <position position="261"/>
    </location>
    <ligand>
        <name>L-glutamine</name>
        <dbReference type="ChEBI" id="CHEBI:58359"/>
    </ligand>
</feature>
<dbReference type="PANTHER" id="PTHR43418:SF7">
    <property type="entry name" value="CARBAMOYL-PHOSPHATE SYNTHASE SMALL CHAIN"/>
    <property type="match status" value="1"/>
</dbReference>
<dbReference type="AlphaFoldDB" id="A0A075MU32"/>
<dbReference type="InterPro" id="IPR029062">
    <property type="entry name" value="Class_I_gatase-like"/>
</dbReference>
<evidence type="ECO:0000259" key="10">
    <source>
        <dbReference type="SMART" id="SM01097"/>
    </source>
</evidence>
<dbReference type="EC" id="6.3.5.5" evidence="8"/>
<dbReference type="EMBL" id="CP007174">
    <property type="protein sequence ID" value="AIF84227.1"/>
    <property type="molecule type" value="Genomic_DNA"/>
</dbReference>
<dbReference type="GO" id="GO:0005524">
    <property type="term" value="F:ATP binding"/>
    <property type="evidence" value="ECO:0007669"/>
    <property type="project" value="UniProtKB-UniRule"/>
</dbReference>
<dbReference type="InterPro" id="IPR035686">
    <property type="entry name" value="CPSase_GATase1"/>
</dbReference>
<evidence type="ECO:0000313" key="12">
    <source>
        <dbReference type="Proteomes" id="UP000028194"/>
    </source>
</evidence>
<feature type="active site" evidence="8">
    <location>
        <position position="342"/>
    </location>
</feature>
<feature type="region of interest" description="CPSase" evidence="8">
    <location>
        <begin position="1"/>
        <end position="179"/>
    </location>
</feature>